<accession>A0AAV7KDA6</accession>
<organism evidence="8 9">
    <name type="scientific">Oopsacas minuta</name>
    <dbReference type="NCBI Taxonomy" id="111878"/>
    <lineage>
        <taxon>Eukaryota</taxon>
        <taxon>Metazoa</taxon>
        <taxon>Porifera</taxon>
        <taxon>Hexactinellida</taxon>
        <taxon>Hexasterophora</taxon>
        <taxon>Lyssacinosida</taxon>
        <taxon>Leucopsacidae</taxon>
        <taxon>Oopsacas</taxon>
    </lineage>
</organism>
<evidence type="ECO:0000256" key="7">
    <source>
        <dbReference type="ARBA" id="ARBA00032129"/>
    </source>
</evidence>
<evidence type="ECO:0000256" key="5">
    <source>
        <dbReference type="ARBA" id="ARBA00023849"/>
    </source>
</evidence>
<dbReference type="PANTHER" id="PTHR28630:SF31">
    <property type="entry name" value="PEROXIREDOXIN-LIKE 2A"/>
    <property type="match status" value="1"/>
</dbReference>
<dbReference type="Pfam" id="PF13911">
    <property type="entry name" value="AhpC-TSA_2"/>
    <property type="match status" value="1"/>
</dbReference>
<reference evidence="8 9" key="1">
    <citation type="journal article" date="2023" name="BMC Biol.">
        <title>The compact genome of the sponge Oopsacas minuta (Hexactinellida) is lacking key metazoan core genes.</title>
        <authorList>
            <person name="Santini S."/>
            <person name="Schenkelaars Q."/>
            <person name="Jourda C."/>
            <person name="Duchesne M."/>
            <person name="Belahbib H."/>
            <person name="Rocher C."/>
            <person name="Selva M."/>
            <person name="Riesgo A."/>
            <person name="Vervoort M."/>
            <person name="Leys S.P."/>
            <person name="Kodjabachian L."/>
            <person name="Le Bivic A."/>
            <person name="Borchiellini C."/>
            <person name="Claverie J.M."/>
            <person name="Renard E."/>
        </authorList>
    </citation>
    <scope>NUCLEOTIDE SEQUENCE [LARGE SCALE GENOMIC DNA]</scope>
    <source>
        <strain evidence="8">SPO-2</strain>
    </source>
</reference>
<name>A0AAV7KDA6_9METZ</name>
<keyword evidence="3" id="KW-0676">Redox-active center</keyword>
<dbReference type="Proteomes" id="UP001165289">
    <property type="component" value="Unassembled WGS sequence"/>
</dbReference>
<dbReference type="PANTHER" id="PTHR28630">
    <property type="match status" value="1"/>
</dbReference>
<comment type="subcellular location">
    <subcellularLocation>
        <location evidence="1">Cytoplasm</location>
    </subcellularLocation>
</comment>
<evidence type="ECO:0000256" key="2">
    <source>
        <dbReference type="ARBA" id="ARBA00022490"/>
    </source>
</evidence>
<evidence type="ECO:0000256" key="6">
    <source>
        <dbReference type="ARBA" id="ARBA00032058"/>
    </source>
</evidence>
<dbReference type="AlphaFoldDB" id="A0AAV7KDA6"/>
<dbReference type="GO" id="GO:0005737">
    <property type="term" value="C:cytoplasm"/>
    <property type="evidence" value="ECO:0007669"/>
    <property type="project" value="UniProtKB-SubCell"/>
</dbReference>
<dbReference type="EMBL" id="JAKMXF010000066">
    <property type="protein sequence ID" value="KAI6659157.1"/>
    <property type="molecule type" value="Genomic_DNA"/>
</dbReference>
<sequence>MGVGLVGVCHQRHGAAGFAPFLGGKIYVNNTREIFGPVMRWIGITTIFSPSVLYSFFSSWRHGHAAEANFEGEGRLLGGVYVMGQGDQGVVYHFEEPQPGVYAPIDEVLRAAESVQIK</sequence>
<dbReference type="GO" id="GO:0016209">
    <property type="term" value="F:antioxidant activity"/>
    <property type="evidence" value="ECO:0007669"/>
    <property type="project" value="TreeGrafter"/>
</dbReference>
<gene>
    <name evidence="8" type="ORF">LOD99_14833</name>
</gene>
<protein>
    <recommendedName>
        <fullName evidence="5">Peroxiredoxin-like 2A</fullName>
    </recommendedName>
    <alternativeName>
        <fullName evidence="7">Peroxiredoxin-like 2 activated in M-CSF stimulated monocytes</fullName>
    </alternativeName>
    <alternativeName>
        <fullName evidence="6">Redox-regulatory protein FAM213A</fullName>
    </alternativeName>
</protein>
<evidence type="ECO:0000313" key="8">
    <source>
        <dbReference type="EMBL" id="KAI6659157.1"/>
    </source>
</evidence>
<comment type="caution">
    <text evidence="8">The sequence shown here is derived from an EMBL/GenBank/DDBJ whole genome shotgun (WGS) entry which is preliminary data.</text>
</comment>
<evidence type="ECO:0000256" key="3">
    <source>
        <dbReference type="ARBA" id="ARBA00023284"/>
    </source>
</evidence>
<keyword evidence="9" id="KW-1185">Reference proteome</keyword>
<dbReference type="InterPro" id="IPR032801">
    <property type="entry name" value="PXL2A/B/C"/>
</dbReference>
<evidence type="ECO:0000313" key="9">
    <source>
        <dbReference type="Proteomes" id="UP001165289"/>
    </source>
</evidence>
<evidence type="ECO:0000256" key="1">
    <source>
        <dbReference type="ARBA" id="ARBA00004496"/>
    </source>
</evidence>
<proteinExistence type="inferred from homology"/>
<comment type="similarity">
    <text evidence="4">Belongs to the peroxiredoxin-like PRXL2 family. PRXL2A subfamily.</text>
</comment>
<evidence type="ECO:0000256" key="4">
    <source>
        <dbReference type="ARBA" id="ARBA00023787"/>
    </source>
</evidence>
<keyword evidence="2" id="KW-0963">Cytoplasm</keyword>